<evidence type="ECO:0000313" key="2">
    <source>
        <dbReference type="Proteomes" id="UP001567538"/>
    </source>
</evidence>
<dbReference type="EMBL" id="JBEAFC010000009">
    <property type="protein sequence ID" value="KAL1541073.1"/>
    <property type="molecule type" value="Genomic_DNA"/>
</dbReference>
<evidence type="ECO:0000313" key="1">
    <source>
        <dbReference type="EMBL" id="KAL1541073.1"/>
    </source>
</evidence>
<organism evidence="1 2">
    <name type="scientific">Salvia divinorum</name>
    <name type="common">Maria pastora</name>
    <name type="synonym">Diviner's sage</name>
    <dbReference type="NCBI Taxonomy" id="28513"/>
    <lineage>
        <taxon>Eukaryota</taxon>
        <taxon>Viridiplantae</taxon>
        <taxon>Streptophyta</taxon>
        <taxon>Embryophyta</taxon>
        <taxon>Tracheophyta</taxon>
        <taxon>Spermatophyta</taxon>
        <taxon>Magnoliopsida</taxon>
        <taxon>eudicotyledons</taxon>
        <taxon>Gunneridae</taxon>
        <taxon>Pentapetalae</taxon>
        <taxon>asterids</taxon>
        <taxon>lamiids</taxon>
        <taxon>Lamiales</taxon>
        <taxon>Lamiaceae</taxon>
        <taxon>Nepetoideae</taxon>
        <taxon>Mentheae</taxon>
        <taxon>Salviinae</taxon>
        <taxon>Salvia</taxon>
        <taxon>Salvia subgen. Calosphace</taxon>
    </lineage>
</organism>
<dbReference type="AlphaFoldDB" id="A0ABD1GDI0"/>
<protein>
    <submittedName>
        <fullName evidence="1">Uncharacterized protein</fullName>
    </submittedName>
</protein>
<gene>
    <name evidence="1" type="ORF">AAHA92_25337</name>
</gene>
<proteinExistence type="predicted"/>
<accession>A0ABD1GDI0</accession>
<sequence length="75" mass="8204">MLVLPTLVLAKKLHRAVGPRIWAETGLSSRGLLGRRVELAAASFEYLGSGSKGPLSSLFVIDSFLTRILYLDFVK</sequence>
<dbReference type="Proteomes" id="UP001567538">
    <property type="component" value="Unassembled WGS sequence"/>
</dbReference>
<reference evidence="1 2" key="1">
    <citation type="submission" date="2024-06" db="EMBL/GenBank/DDBJ databases">
        <title>A chromosome level genome sequence of Diviner's sage (Salvia divinorum).</title>
        <authorList>
            <person name="Ford S.A."/>
            <person name="Ro D.-K."/>
            <person name="Ness R.W."/>
            <person name="Phillips M.A."/>
        </authorList>
    </citation>
    <scope>NUCLEOTIDE SEQUENCE [LARGE SCALE GENOMIC DNA]</scope>
    <source>
        <strain evidence="1">SAF-2024a</strain>
        <tissue evidence="1">Leaf</tissue>
    </source>
</reference>
<comment type="caution">
    <text evidence="1">The sequence shown here is derived from an EMBL/GenBank/DDBJ whole genome shotgun (WGS) entry which is preliminary data.</text>
</comment>
<name>A0ABD1GDI0_SALDI</name>
<keyword evidence="2" id="KW-1185">Reference proteome</keyword>